<accession>A0ABV5FZF2</accession>
<name>A0ABV5FZF2_9MICC</name>
<dbReference type="Proteomes" id="UP001589575">
    <property type="component" value="Unassembled WGS sequence"/>
</dbReference>
<evidence type="ECO:0000256" key="1">
    <source>
        <dbReference type="SAM" id="MobiDB-lite"/>
    </source>
</evidence>
<protein>
    <submittedName>
        <fullName evidence="2">Uncharacterized protein</fullName>
    </submittedName>
</protein>
<proteinExistence type="predicted"/>
<comment type="caution">
    <text evidence="2">The sequence shown here is derived from an EMBL/GenBank/DDBJ whole genome shotgun (WGS) entry which is preliminary data.</text>
</comment>
<evidence type="ECO:0000313" key="3">
    <source>
        <dbReference type="Proteomes" id="UP001589575"/>
    </source>
</evidence>
<feature type="region of interest" description="Disordered" evidence="1">
    <location>
        <begin position="1"/>
        <end position="49"/>
    </location>
</feature>
<sequence>MPDVLGLGRPPYDPPADSPGRPFFSSRSDASWLNCSTDSASGPPSARGP</sequence>
<evidence type="ECO:0000313" key="2">
    <source>
        <dbReference type="EMBL" id="MFB9072053.1"/>
    </source>
</evidence>
<keyword evidence="3" id="KW-1185">Reference proteome</keyword>
<feature type="compositionally biased region" description="Polar residues" evidence="1">
    <location>
        <begin position="25"/>
        <end position="42"/>
    </location>
</feature>
<dbReference type="EMBL" id="JBHMFI010000001">
    <property type="protein sequence ID" value="MFB9072053.1"/>
    <property type="molecule type" value="Genomic_DNA"/>
</dbReference>
<gene>
    <name evidence="2" type="ORF">ACFFX0_12895</name>
</gene>
<organism evidence="2 3">
    <name type="scientific">Citricoccus parietis</name>
    <dbReference type="NCBI Taxonomy" id="592307"/>
    <lineage>
        <taxon>Bacteria</taxon>
        <taxon>Bacillati</taxon>
        <taxon>Actinomycetota</taxon>
        <taxon>Actinomycetes</taxon>
        <taxon>Micrococcales</taxon>
        <taxon>Micrococcaceae</taxon>
        <taxon>Citricoccus</taxon>
    </lineage>
</organism>
<reference evidence="2 3" key="1">
    <citation type="submission" date="2024-09" db="EMBL/GenBank/DDBJ databases">
        <authorList>
            <person name="Sun Q."/>
            <person name="Mori K."/>
        </authorList>
    </citation>
    <scope>NUCLEOTIDE SEQUENCE [LARGE SCALE GENOMIC DNA]</scope>
    <source>
        <strain evidence="2 3">CCM 7609</strain>
    </source>
</reference>